<keyword evidence="2" id="KW-0813">Transport</keyword>
<evidence type="ECO:0000256" key="3">
    <source>
        <dbReference type="ARBA" id="ARBA00022729"/>
    </source>
</evidence>
<accession>H6SQ66</accession>
<evidence type="ECO:0000256" key="5">
    <source>
        <dbReference type="SAM" id="SignalP"/>
    </source>
</evidence>
<evidence type="ECO:0000256" key="1">
    <source>
        <dbReference type="ARBA" id="ARBA00010062"/>
    </source>
</evidence>
<dbReference type="SUPFAM" id="SSF53822">
    <property type="entry name" value="Periplasmic binding protein-like I"/>
    <property type="match status" value="1"/>
</dbReference>
<evidence type="ECO:0000313" key="7">
    <source>
        <dbReference type="EMBL" id="CCG09585.1"/>
    </source>
</evidence>
<feature type="signal peptide" evidence="5">
    <location>
        <begin position="1"/>
        <end position="27"/>
    </location>
</feature>
<dbReference type="Proteomes" id="UP000033220">
    <property type="component" value="Chromosome DSM 122"/>
</dbReference>
<gene>
    <name evidence="7" type="ORF">RSPPHO_02959</name>
</gene>
<dbReference type="CDD" id="cd06342">
    <property type="entry name" value="PBP1_ABC_LIVBP-like"/>
    <property type="match status" value="1"/>
</dbReference>
<dbReference type="PANTHER" id="PTHR47151">
    <property type="entry name" value="LEU/ILE/VAL-BINDING ABC TRANSPORTER SUBUNIT"/>
    <property type="match status" value="1"/>
</dbReference>
<dbReference type="HOGENOM" id="CLU_027128_6_0_5"/>
<evidence type="ECO:0000313" key="8">
    <source>
        <dbReference type="Proteomes" id="UP000033220"/>
    </source>
</evidence>
<sequence length="371" mass="38759">MVHMRGFKTGLLAAAATVILGTGVAQADITIAVAGPMTGQNASFGEQMSKGAAMAVKDINAKGGLMGQKLVLKVGDDACDPKQAVAVANQFANEGVVFVVGHFCSGSSIPASAVYNEEGILQISPASTNPKLTEQGFGVVFRTCGRDDQQGVIAADYIKDHYADKKIAILHDKSAYGEGLAKETQAALNAANIKEVMFDAITVGEKDYSALVTKMKNEGVQIVYLGGYYTEAGLIVRQAKDQGLNIVLMSGDATVASEFGSIAGPAGDGTLFTFSPDPRKSPEAAPVVKAFEGEGYNPEGYTLYTYGSIQAWAQAATTANSTKAADVAKALHAGQFETVLGKIGFDAKGDVSAPGYVVYQWMGGKYDYVNN</sequence>
<dbReference type="PATRIC" id="fig|1150469.3.peg.3336"/>
<proteinExistence type="inferred from homology"/>
<dbReference type="AlphaFoldDB" id="H6SQ66"/>
<dbReference type="STRING" id="1150469.RSPPHO_02959"/>
<protein>
    <submittedName>
        <fullName evidence="7">Extracellular ligand-binding receptor</fullName>
    </submittedName>
</protein>
<evidence type="ECO:0000256" key="4">
    <source>
        <dbReference type="ARBA" id="ARBA00022970"/>
    </source>
</evidence>
<dbReference type="Pfam" id="PF13458">
    <property type="entry name" value="Peripla_BP_6"/>
    <property type="match status" value="1"/>
</dbReference>
<dbReference type="KEGG" id="rpm:RSPPHO_02959"/>
<dbReference type="eggNOG" id="COG0683">
    <property type="taxonomic scope" value="Bacteria"/>
</dbReference>
<dbReference type="PANTHER" id="PTHR47151:SF2">
    <property type="entry name" value="AMINO ACID BINDING PROTEIN"/>
    <property type="match status" value="1"/>
</dbReference>
<dbReference type="Gene3D" id="3.40.50.2300">
    <property type="match status" value="2"/>
</dbReference>
<dbReference type="PRINTS" id="PR00337">
    <property type="entry name" value="LEUILEVALBP"/>
</dbReference>
<feature type="domain" description="Leucine-binding protein" evidence="6">
    <location>
        <begin position="29"/>
        <end position="362"/>
    </location>
</feature>
<keyword evidence="8" id="KW-1185">Reference proteome</keyword>
<keyword evidence="7" id="KW-0675">Receptor</keyword>
<dbReference type="EMBL" id="HE663493">
    <property type="protein sequence ID" value="CCG09585.1"/>
    <property type="molecule type" value="Genomic_DNA"/>
</dbReference>
<organism evidence="7 8">
    <name type="scientific">Pararhodospirillum photometricum DSM 122</name>
    <dbReference type="NCBI Taxonomy" id="1150469"/>
    <lineage>
        <taxon>Bacteria</taxon>
        <taxon>Pseudomonadati</taxon>
        <taxon>Pseudomonadota</taxon>
        <taxon>Alphaproteobacteria</taxon>
        <taxon>Rhodospirillales</taxon>
        <taxon>Rhodospirillaceae</taxon>
        <taxon>Pararhodospirillum</taxon>
    </lineage>
</organism>
<dbReference type="InterPro" id="IPR000709">
    <property type="entry name" value="Leu_Ile_Val-bd"/>
</dbReference>
<dbReference type="InterPro" id="IPR028081">
    <property type="entry name" value="Leu-bd"/>
</dbReference>
<keyword evidence="4" id="KW-0029">Amino-acid transport</keyword>
<evidence type="ECO:0000256" key="2">
    <source>
        <dbReference type="ARBA" id="ARBA00022448"/>
    </source>
</evidence>
<reference evidence="7 8" key="1">
    <citation type="submission" date="2012-02" db="EMBL/GenBank/DDBJ databases">
        <title>Shotgun genome sequence of Phaeospirillum photometricum DSM 122.</title>
        <authorList>
            <person name="Duquesne K."/>
            <person name="Sturgis J."/>
        </authorList>
    </citation>
    <scope>NUCLEOTIDE SEQUENCE [LARGE SCALE GENOMIC DNA]</scope>
    <source>
        <strain evidence="8">DSM122</strain>
    </source>
</reference>
<name>H6SQ66_PARPM</name>
<feature type="chain" id="PRO_5003606822" evidence="5">
    <location>
        <begin position="28"/>
        <end position="371"/>
    </location>
</feature>
<keyword evidence="3 5" id="KW-0732">Signal</keyword>
<comment type="similarity">
    <text evidence="1">Belongs to the leucine-binding protein family.</text>
</comment>
<dbReference type="InterPro" id="IPR028082">
    <property type="entry name" value="Peripla_BP_I"/>
</dbReference>
<evidence type="ECO:0000259" key="6">
    <source>
        <dbReference type="Pfam" id="PF13458"/>
    </source>
</evidence>
<dbReference type="GO" id="GO:0006865">
    <property type="term" value="P:amino acid transport"/>
    <property type="evidence" value="ECO:0007669"/>
    <property type="project" value="UniProtKB-KW"/>
</dbReference>